<evidence type="ECO:0008006" key="3">
    <source>
        <dbReference type="Google" id="ProtNLM"/>
    </source>
</evidence>
<proteinExistence type="predicted"/>
<dbReference type="InterPro" id="IPR012334">
    <property type="entry name" value="Pectin_lyas_fold"/>
</dbReference>
<reference evidence="1 2" key="1">
    <citation type="submission" date="2019-02" db="EMBL/GenBank/DDBJ databases">
        <title>Deep-cultivation of Planctomycetes and their phenomic and genomic characterization uncovers novel biology.</title>
        <authorList>
            <person name="Wiegand S."/>
            <person name="Jogler M."/>
            <person name="Boedeker C."/>
            <person name="Pinto D."/>
            <person name="Vollmers J."/>
            <person name="Rivas-Marin E."/>
            <person name="Kohn T."/>
            <person name="Peeters S.H."/>
            <person name="Heuer A."/>
            <person name="Rast P."/>
            <person name="Oberbeckmann S."/>
            <person name="Bunk B."/>
            <person name="Jeske O."/>
            <person name="Meyerdierks A."/>
            <person name="Storesund J.E."/>
            <person name="Kallscheuer N."/>
            <person name="Luecker S."/>
            <person name="Lage O.M."/>
            <person name="Pohl T."/>
            <person name="Merkel B.J."/>
            <person name="Hornburger P."/>
            <person name="Mueller R.-W."/>
            <person name="Bruemmer F."/>
            <person name="Labrenz M."/>
            <person name="Spormann A.M."/>
            <person name="Op Den Camp H."/>
            <person name="Overmann J."/>
            <person name="Amann R."/>
            <person name="Jetten M.S.M."/>
            <person name="Mascher T."/>
            <person name="Medema M.H."/>
            <person name="Devos D.P."/>
            <person name="Kaster A.-K."/>
            <person name="Ovreas L."/>
            <person name="Rohde M."/>
            <person name="Galperin M.Y."/>
            <person name="Jogler C."/>
        </authorList>
    </citation>
    <scope>NUCLEOTIDE SEQUENCE [LARGE SCALE GENOMIC DNA]</scope>
    <source>
        <strain evidence="1 2">Poly41</strain>
    </source>
</reference>
<gene>
    <name evidence="1" type="ORF">Poly41_28020</name>
</gene>
<name>A0A5C6DTH2_9BACT</name>
<evidence type="ECO:0000313" key="1">
    <source>
        <dbReference type="EMBL" id="TWU38326.1"/>
    </source>
</evidence>
<dbReference type="InterPro" id="IPR011050">
    <property type="entry name" value="Pectin_lyase_fold/virulence"/>
</dbReference>
<evidence type="ECO:0000313" key="2">
    <source>
        <dbReference type="Proteomes" id="UP000319143"/>
    </source>
</evidence>
<dbReference type="SUPFAM" id="SSF51126">
    <property type="entry name" value="Pectin lyase-like"/>
    <property type="match status" value="2"/>
</dbReference>
<accession>A0A5C6DTH2</accession>
<organism evidence="1 2">
    <name type="scientific">Novipirellula artificiosorum</name>
    <dbReference type="NCBI Taxonomy" id="2528016"/>
    <lineage>
        <taxon>Bacteria</taxon>
        <taxon>Pseudomonadati</taxon>
        <taxon>Planctomycetota</taxon>
        <taxon>Planctomycetia</taxon>
        <taxon>Pirellulales</taxon>
        <taxon>Pirellulaceae</taxon>
        <taxon>Novipirellula</taxon>
    </lineage>
</organism>
<dbReference type="AlphaFoldDB" id="A0A5C6DTH2"/>
<dbReference type="Gene3D" id="2.160.20.10">
    <property type="entry name" value="Single-stranded right-handed beta-helix, Pectin lyase-like"/>
    <property type="match status" value="1"/>
</dbReference>
<keyword evidence="2" id="KW-1185">Reference proteome</keyword>
<dbReference type="EMBL" id="SJPV01000004">
    <property type="protein sequence ID" value="TWU38326.1"/>
    <property type="molecule type" value="Genomic_DNA"/>
</dbReference>
<dbReference type="Proteomes" id="UP000319143">
    <property type="component" value="Unassembled WGS sequence"/>
</dbReference>
<sequence length="510" mass="57078">MVDCEEVEQLPHSNDFEERQMKFRWRYLTGVLFLITVLSPPCCAREYRIDSQQQFDALSTHTFLPGDLVLFKRGKRYSGMFAPSGSGTQHAAIKIAAYGEGDRPGIDAGGEHPAGLLLQNVAYWEVNGLEITNTDGTDEDQGNLFGIRVLVKGVEGIYHHIYIDDCFIHDVNGLVAGKKRGGIHVHVEDCEATKFHDLRLTNNRIVRVGGVGIGNSSSCGRVEFQADRTISHHLWTKVYVAGNFIDSTGRNNVIARVSKDAVYEHNTLANSSRCDTGHSIFCFNTDGIKIQYNEAYGNLGEEGQDRGGYDADYNCVNTFIQYNYSHDNMWFCGIMKRRNRNVVIRYNISQNDKKGIYFYGFERNREAENVHIYNNTHFIRKGLDVCVFPEDRTPLNSVFENNLFYFEDQGAWGKNAEGINTSFRNNLYFNLPVPSADPNPIVADPLFRQPGLAGTNINLKSMASLRGYRLRLASPCIDAGVPIMANGGKDLLGTPLQGDKTAIGALEPIR</sequence>
<protein>
    <recommendedName>
        <fullName evidence="3">Right handed beta helix domain-containing protein</fullName>
    </recommendedName>
</protein>
<comment type="caution">
    <text evidence="1">The sequence shown here is derived from an EMBL/GenBank/DDBJ whole genome shotgun (WGS) entry which is preliminary data.</text>
</comment>